<accession>A0ABD3RRT8</accession>
<organism evidence="1 2">
    <name type="scientific">Cyclostephanos tholiformis</name>
    <dbReference type="NCBI Taxonomy" id="382380"/>
    <lineage>
        <taxon>Eukaryota</taxon>
        <taxon>Sar</taxon>
        <taxon>Stramenopiles</taxon>
        <taxon>Ochrophyta</taxon>
        <taxon>Bacillariophyta</taxon>
        <taxon>Coscinodiscophyceae</taxon>
        <taxon>Thalassiosirophycidae</taxon>
        <taxon>Stephanodiscales</taxon>
        <taxon>Stephanodiscaceae</taxon>
        <taxon>Cyclostephanos</taxon>
    </lineage>
</organism>
<protein>
    <submittedName>
        <fullName evidence="1">Uncharacterized protein</fullName>
    </submittedName>
</protein>
<dbReference type="EMBL" id="JALLPB020000191">
    <property type="protein sequence ID" value="KAL3815588.1"/>
    <property type="molecule type" value="Genomic_DNA"/>
</dbReference>
<evidence type="ECO:0000313" key="2">
    <source>
        <dbReference type="Proteomes" id="UP001530377"/>
    </source>
</evidence>
<dbReference type="AlphaFoldDB" id="A0ABD3RRT8"/>
<name>A0ABD3RRT8_9STRA</name>
<reference evidence="1 2" key="1">
    <citation type="submission" date="2024-10" db="EMBL/GenBank/DDBJ databases">
        <title>Updated reference genomes for cyclostephanoid diatoms.</title>
        <authorList>
            <person name="Roberts W.R."/>
            <person name="Alverson A.J."/>
        </authorList>
    </citation>
    <scope>NUCLEOTIDE SEQUENCE [LARGE SCALE GENOMIC DNA]</scope>
    <source>
        <strain evidence="1 2">AJA228-03</strain>
    </source>
</reference>
<evidence type="ECO:0000313" key="1">
    <source>
        <dbReference type="EMBL" id="KAL3815588.1"/>
    </source>
</evidence>
<gene>
    <name evidence="1" type="ORF">ACHAXA_001567</name>
</gene>
<proteinExistence type="predicted"/>
<sequence length="91" mass="9637">MTGFAVQEAIIKACEQSLEAYGIESLPGSAGEVTVHEDIKDLCKGYKLGNDVAFTATYRGKFDASVHPPKGSSTEVSSSKDVVVDVEVVVE</sequence>
<keyword evidence="2" id="KW-1185">Reference proteome</keyword>
<dbReference type="Proteomes" id="UP001530377">
    <property type="component" value="Unassembled WGS sequence"/>
</dbReference>
<comment type="caution">
    <text evidence="1">The sequence shown here is derived from an EMBL/GenBank/DDBJ whole genome shotgun (WGS) entry which is preliminary data.</text>
</comment>